<dbReference type="Proteomes" id="UP001217838">
    <property type="component" value="Unassembled WGS sequence"/>
</dbReference>
<organism evidence="1 2">
    <name type="scientific">Nannocystis radixulma</name>
    <dbReference type="NCBI Taxonomy" id="2995305"/>
    <lineage>
        <taxon>Bacteria</taxon>
        <taxon>Pseudomonadati</taxon>
        <taxon>Myxococcota</taxon>
        <taxon>Polyangia</taxon>
        <taxon>Nannocystales</taxon>
        <taxon>Nannocystaceae</taxon>
        <taxon>Nannocystis</taxon>
    </lineage>
</organism>
<name>A0ABT5BFC9_9BACT</name>
<comment type="caution">
    <text evidence="1">The sequence shown here is derived from an EMBL/GenBank/DDBJ whole genome shotgun (WGS) entry which is preliminary data.</text>
</comment>
<proteinExistence type="predicted"/>
<evidence type="ECO:0000313" key="2">
    <source>
        <dbReference type="Proteomes" id="UP001217838"/>
    </source>
</evidence>
<keyword evidence="2" id="KW-1185">Reference proteome</keyword>
<dbReference type="RefSeq" id="WP_272003843.1">
    <property type="nucleotide sequence ID" value="NZ_JAQNDN010000019.1"/>
</dbReference>
<gene>
    <name evidence="1" type="ORF">POL58_31545</name>
</gene>
<evidence type="ECO:0008006" key="3">
    <source>
        <dbReference type="Google" id="ProtNLM"/>
    </source>
</evidence>
<accession>A0ABT5BFC9</accession>
<protein>
    <recommendedName>
        <fullName evidence="3">Tellurite resistance protein TerB</fullName>
    </recommendedName>
</protein>
<reference evidence="1 2" key="1">
    <citation type="submission" date="2022-11" db="EMBL/GenBank/DDBJ databases">
        <title>Minimal conservation of predation-associated metabolite biosynthetic gene clusters underscores biosynthetic potential of Myxococcota including descriptions for ten novel species: Archangium lansinium sp. nov., Myxococcus landrumus sp. nov., Nannocystis bai.</title>
        <authorList>
            <person name="Ahearne A."/>
            <person name="Stevens C."/>
            <person name="Dowd S."/>
        </authorList>
    </citation>
    <scope>NUCLEOTIDE SEQUENCE [LARGE SCALE GENOMIC DNA]</scope>
    <source>
        <strain evidence="1 2">NCELM</strain>
    </source>
</reference>
<sequence length="194" mass="21852">MPQDRLFIADGRVRFSARPDPPTGAPMEAVAHKYYAPALDALPAPRQRLFQKTLLALTARANAIENGEDEPMDREALADLAFDFADSMGIPPEELQILLDEVFDESIDPLSELLDAVRADAWPLEAQEALYACPYRATLRIVDNALWDDEAAETMRRRTKRFLDTLARALALDPTARKRIERDTRALRDADEDT</sequence>
<dbReference type="EMBL" id="JAQNDN010000019">
    <property type="protein sequence ID" value="MDC0672325.1"/>
    <property type="molecule type" value="Genomic_DNA"/>
</dbReference>
<evidence type="ECO:0000313" key="1">
    <source>
        <dbReference type="EMBL" id="MDC0672325.1"/>
    </source>
</evidence>